<name>A0A0X8HRP0_9SACH</name>
<evidence type="ECO:0000313" key="3">
    <source>
        <dbReference type="Proteomes" id="UP000243052"/>
    </source>
</evidence>
<dbReference type="RefSeq" id="XP_017987230.1">
    <property type="nucleotide sequence ID" value="XM_018132192.1"/>
</dbReference>
<keyword evidence="3" id="KW-1185">Reference proteome</keyword>
<evidence type="ECO:0000256" key="1">
    <source>
        <dbReference type="SAM" id="MobiDB-lite"/>
    </source>
</evidence>
<dbReference type="Proteomes" id="UP000243052">
    <property type="component" value="Chromosome iv"/>
</dbReference>
<reference evidence="2 3" key="1">
    <citation type="submission" date="2016-01" db="EMBL/GenBank/DDBJ databases">
        <title>Genome sequence of the yeast Holleya sinecauda.</title>
        <authorList>
            <person name="Dietrich F.S."/>
        </authorList>
    </citation>
    <scope>NUCLEOTIDE SEQUENCE [LARGE SCALE GENOMIC DNA]</scope>
    <source>
        <strain evidence="2 3">ATCC 58844</strain>
    </source>
</reference>
<proteinExistence type="predicted"/>
<accession>A0A0X8HRP0</accession>
<feature type="region of interest" description="Disordered" evidence="1">
    <location>
        <begin position="1"/>
        <end position="25"/>
    </location>
</feature>
<evidence type="ECO:0000313" key="2">
    <source>
        <dbReference type="EMBL" id="AMD20234.1"/>
    </source>
</evidence>
<gene>
    <name evidence="2" type="ORF">AW171_hschr42119</name>
</gene>
<dbReference type="EMBL" id="CP014244">
    <property type="protein sequence ID" value="AMD20234.1"/>
    <property type="molecule type" value="Genomic_DNA"/>
</dbReference>
<dbReference type="GeneID" id="28723473"/>
<dbReference type="OrthoDB" id="4066296at2759"/>
<dbReference type="AlphaFoldDB" id="A0A0X8HRP0"/>
<protein>
    <submittedName>
        <fullName evidence="2">HDL510Wp</fullName>
    </submittedName>
</protein>
<feature type="compositionally biased region" description="Polar residues" evidence="1">
    <location>
        <begin position="1"/>
        <end position="24"/>
    </location>
</feature>
<organism evidence="2 3">
    <name type="scientific">Eremothecium sinecaudum</name>
    <dbReference type="NCBI Taxonomy" id="45286"/>
    <lineage>
        <taxon>Eukaryota</taxon>
        <taxon>Fungi</taxon>
        <taxon>Dikarya</taxon>
        <taxon>Ascomycota</taxon>
        <taxon>Saccharomycotina</taxon>
        <taxon>Saccharomycetes</taxon>
        <taxon>Saccharomycetales</taxon>
        <taxon>Saccharomycetaceae</taxon>
        <taxon>Eremothecium</taxon>
    </lineage>
</organism>
<sequence length="75" mass="8340">MSSIDSATNTESSQTVSGSDSASDNKVVEQVITVFELSSEIEQSLKHVLEEIDKNETQFQKSLKSIHTQLRALER</sequence>